<comment type="caution">
    <text evidence="1">The sequence shown here is derived from an EMBL/GenBank/DDBJ whole genome shotgun (WGS) entry which is preliminary data.</text>
</comment>
<dbReference type="Proteomes" id="UP001055039">
    <property type="component" value="Unassembled WGS sequence"/>
</dbReference>
<proteinExistence type="predicted"/>
<reference evidence="1" key="2">
    <citation type="submission" date="2021-08" db="EMBL/GenBank/DDBJ databases">
        <authorList>
            <person name="Tani A."/>
            <person name="Ola A."/>
            <person name="Ogura Y."/>
            <person name="Katsura K."/>
            <person name="Hayashi T."/>
        </authorList>
    </citation>
    <scope>NUCLEOTIDE SEQUENCE</scope>
    <source>
        <strain evidence="1">NBRC 15686</strain>
    </source>
</reference>
<reference evidence="1" key="1">
    <citation type="journal article" date="2021" name="Front. Microbiol.">
        <title>Comprehensive Comparative Genomics and Phenotyping of Methylobacterium Species.</title>
        <authorList>
            <person name="Alessa O."/>
            <person name="Ogura Y."/>
            <person name="Fujitani Y."/>
            <person name="Takami H."/>
            <person name="Hayashi T."/>
            <person name="Sahin N."/>
            <person name="Tani A."/>
        </authorList>
    </citation>
    <scope>NUCLEOTIDE SEQUENCE</scope>
    <source>
        <strain evidence="1">NBRC 15686</strain>
    </source>
</reference>
<organism evidence="1 2">
    <name type="scientific">Methylorubrum aminovorans</name>
    <dbReference type="NCBI Taxonomy" id="269069"/>
    <lineage>
        <taxon>Bacteria</taxon>
        <taxon>Pseudomonadati</taxon>
        <taxon>Pseudomonadota</taxon>
        <taxon>Alphaproteobacteria</taxon>
        <taxon>Hyphomicrobiales</taxon>
        <taxon>Methylobacteriaceae</taxon>
        <taxon>Methylorubrum</taxon>
    </lineage>
</organism>
<name>A0ABQ4UH50_9HYPH</name>
<gene>
    <name evidence="1" type="ORF">LNAOJCKE_3688</name>
</gene>
<accession>A0ABQ4UH50</accession>
<keyword evidence="2" id="KW-1185">Reference proteome</keyword>
<evidence type="ECO:0000313" key="2">
    <source>
        <dbReference type="Proteomes" id="UP001055039"/>
    </source>
</evidence>
<evidence type="ECO:0000313" key="1">
    <source>
        <dbReference type="EMBL" id="GJE66469.1"/>
    </source>
</evidence>
<dbReference type="EMBL" id="BPRC01000014">
    <property type="protein sequence ID" value="GJE66469.1"/>
    <property type="molecule type" value="Genomic_DNA"/>
</dbReference>
<dbReference type="RefSeq" id="WP_238226216.1">
    <property type="nucleotide sequence ID" value="NZ_BAAADH010000078.1"/>
</dbReference>
<sequence>MLEMRREKLIDERRQCVTLRAFFTASQEQGDALPSSVMAHISASAAHNGFALRVERQEPALAVRIYMQVMNLFRITERSDWNAKHICEFTQAI</sequence>
<protein>
    <submittedName>
        <fullName evidence="1">Uncharacterized protein</fullName>
    </submittedName>
</protein>